<dbReference type="PANTHER" id="PTHR12215">
    <property type="entry name" value="PHOSPHOPANTETHEINE TRANSFERASE"/>
    <property type="match status" value="1"/>
</dbReference>
<comment type="similarity">
    <text evidence="1">Belongs to the P-Pant transferase superfamily. Gsp/Sfp/HetI/AcpT family.</text>
</comment>
<protein>
    <recommendedName>
        <fullName evidence="3">4'-phosphopantetheinyl transferase domain-containing protein</fullName>
    </recommendedName>
</protein>
<dbReference type="SUPFAM" id="SSF56214">
    <property type="entry name" value="4'-phosphopantetheinyl transferase"/>
    <property type="match status" value="2"/>
</dbReference>
<keyword evidence="2" id="KW-0808">Transferase</keyword>
<comment type="caution">
    <text evidence="4">The sequence shown here is derived from an EMBL/GenBank/DDBJ whole genome shotgun (WGS) entry which is preliminary data.</text>
</comment>
<proteinExistence type="inferred from homology"/>
<name>A0ABP7MHA1_9GAMM</name>
<evidence type="ECO:0000313" key="4">
    <source>
        <dbReference type="EMBL" id="GAA3923090.1"/>
    </source>
</evidence>
<dbReference type="InterPro" id="IPR050559">
    <property type="entry name" value="P-Pant_transferase_sf"/>
</dbReference>
<organism evidence="4 5">
    <name type="scientific">Luteimonas lutimaris</name>
    <dbReference type="NCBI Taxonomy" id="698645"/>
    <lineage>
        <taxon>Bacteria</taxon>
        <taxon>Pseudomonadati</taxon>
        <taxon>Pseudomonadota</taxon>
        <taxon>Gammaproteobacteria</taxon>
        <taxon>Lysobacterales</taxon>
        <taxon>Lysobacteraceae</taxon>
        <taxon>Luteimonas</taxon>
    </lineage>
</organism>
<gene>
    <name evidence="4" type="ORF">GCM10022229_16160</name>
</gene>
<dbReference type="InterPro" id="IPR037143">
    <property type="entry name" value="4-PPantetheinyl_Trfase_dom_sf"/>
</dbReference>
<dbReference type="Proteomes" id="UP001501727">
    <property type="component" value="Unassembled WGS sequence"/>
</dbReference>
<dbReference type="Gene3D" id="3.90.470.20">
    <property type="entry name" value="4'-phosphopantetheinyl transferase domain"/>
    <property type="match status" value="1"/>
</dbReference>
<dbReference type="InterPro" id="IPR008278">
    <property type="entry name" value="4-PPantetheinyl_Trfase_dom"/>
</dbReference>
<evidence type="ECO:0000256" key="2">
    <source>
        <dbReference type="ARBA" id="ARBA00022679"/>
    </source>
</evidence>
<reference evidence="5" key="1">
    <citation type="journal article" date="2019" name="Int. J. Syst. Evol. Microbiol.">
        <title>The Global Catalogue of Microorganisms (GCM) 10K type strain sequencing project: providing services to taxonomists for standard genome sequencing and annotation.</title>
        <authorList>
            <consortium name="The Broad Institute Genomics Platform"/>
            <consortium name="The Broad Institute Genome Sequencing Center for Infectious Disease"/>
            <person name="Wu L."/>
            <person name="Ma J."/>
        </authorList>
    </citation>
    <scope>NUCLEOTIDE SEQUENCE [LARGE SCALE GENOMIC DNA]</scope>
    <source>
        <strain evidence="5">JCM 16916</strain>
    </source>
</reference>
<dbReference type="Pfam" id="PF01648">
    <property type="entry name" value="ACPS"/>
    <property type="match status" value="1"/>
</dbReference>
<evidence type="ECO:0000313" key="5">
    <source>
        <dbReference type="Proteomes" id="UP001501727"/>
    </source>
</evidence>
<keyword evidence="5" id="KW-1185">Reference proteome</keyword>
<dbReference type="EMBL" id="BAAAZU010000006">
    <property type="protein sequence ID" value="GAA3923090.1"/>
    <property type="molecule type" value="Genomic_DNA"/>
</dbReference>
<evidence type="ECO:0000256" key="1">
    <source>
        <dbReference type="ARBA" id="ARBA00010990"/>
    </source>
</evidence>
<sequence length="271" mass="28366">MPQRPLPPSSLPAGASASRVRGATPLEAVFRQSWANADGGGLEAAAAQGVLVAFFALEDWHPWLDGMRAMLDAAERERVARKRRQRDGDDLALAYGLHRLVLGHVMACEARAVPLARDARGRPCVQGEAVQTSLSHADGAVAVAVARRGPVGVDMEAAARSAQMEEIADAVLHPAEQAAMAALPGSARAGALLALWVRKEALLKAAGIGLAREMPGFRAPEAAPVPLPAIEGPDGRDVVLRMIDAGRGWMAAVATLPGAPLVSAWVHRPAR</sequence>
<feature type="domain" description="4'-phosphopantetheinyl transferase" evidence="3">
    <location>
        <begin position="150"/>
        <end position="219"/>
    </location>
</feature>
<dbReference type="RefSeq" id="WP_344759452.1">
    <property type="nucleotide sequence ID" value="NZ_BAAAZU010000006.1"/>
</dbReference>
<dbReference type="PANTHER" id="PTHR12215:SF10">
    <property type="entry name" value="L-AMINOADIPATE-SEMIALDEHYDE DEHYDROGENASE-PHOSPHOPANTETHEINYL TRANSFERASE"/>
    <property type="match status" value="1"/>
</dbReference>
<evidence type="ECO:0000259" key="3">
    <source>
        <dbReference type="Pfam" id="PF01648"/>
    </source>
</evidence>
<accession>A0ABP7MHA1</accession>